<dbReference type="STRING" id="497964.CfE428DRAFT_4400"/>
<dbReference type="AlphaFoldDB" id="B4D661"/>
<name>B4D661_9BACT</name>
<dbReference type="SUPFAM" id="SSF53649">
    <property type="entry name" value="Alkaline phosphatase-like"/>
    <property type="match status" value="1"/>
</dbReference>
<sequence length="459" mass="50326">MLHIGNQYLPLCSGGTRRSFLQVGAAAMAGLSLPNWLHLQAAGVVDEKKAKIRNCITLFLVGSPGHLDTWDMKPDAPEDIRGKFKPISTSVPGVQICEHFPRMARIMDRVALIRSLHYSTGASHENGQRWMMTGHDFDAANKQPHIGSVISRVYGSRGDLPASIVLPAGIGNTGTTTPHGQESAYLGSAHQPFILGSDPARSDFKVADLESPAGQSDLRVEARRKLLHEIDDVQRQVETSGTLERDTAYARAFNLLTSPETKKAFDLNEESPKLRDRYGRNTFGQSCLMARRLIERGTRFVTVNQFDTVFGISCWDMHADGSSLNNTYADYEHVLCPQFDLAFTALLEDLQQRGMLEETVIAVISEFGRTPKINARGGRDHYPSAFTNFLAGGPIRGGRVIGSTDKIGAAPHDRPVEPPQVIASIYQAMGIDLETTMLPGPGGRPVRLIDSEPIHELFA</sequence>
<comment type="caution">
    <text evidence="1">The sequence shown here is derived from an EMBL/GenBank/DDBJ whole genome shotgun (WGS) entry which is preliminary data.</text>
</comment>
<reference evidence="1 2" key="1">
    <citation type="journal article" date="2011" name="J. Bacteriol.">
        <title>Genome sequence of Chthoniobacter flavus Ellin428, an aerobic heterotrophic soil bacterium.</title>
        <authorList>
            <person name="Kant R."/>
            <person name="van Passel M.W."/>
            <person name="Palva A."/>
            <person name="Lucas S."/>
            <person name="Lapidus A."/>
            <person name="Glavina Del Rio T."/>
            <person name="Dalin E."/>
            <person name="Tice H."/>
            <person name="Bruce D."/>
            <person name="Goodwin L."/>
            <person name="Pitluck S."/>
            <person name="Larimer F.W."/>
            <person name="Land M.L."/>
            <person name="Hauser L."/>
            <person name="Sangwan P."/>
            <person name="de Vos W.M."/>
            <person name="Janssen P.H."/>
            <person name="Smidt H."/>
        </authorList>
    </citation>
    <scope>NUCLEOTIDE SEQUENCE [LARGE SCALE GENOMIC DNA]</scope>
    <source>
        <strain evidence="1 2">Ellin428</strain>
    </source>
</reference>
<protein>
    <recommendedName>
        <fullName evidence="3">DUF1501 domain-containing protein</fullName>
    </recommendedName>
</protein>
<proteinExistence type="predicted"/>
<organism evidence="1 2">
    <name type="scientific">Chthoniobacter flavus Ellin428</name>
    <dbReference type="NCBI Taxonomy" id="497964"/>
    <lineage>
        <taxon>Bacteria</taxon>
        <taxon>Pseudomonadati</taxon>
        <taxon>Verrucomicrobiota</taxon>
        <taxon>Spartobacteria</taxon>
        <taxon>Chthoniobacterales</taxon>
        <taxon>Chthoniobacteraceae</taxon>
        <taxon>Chthoniobacter</taxon>
    </lineage>
</organism>
<dbReference type="InterPro" id="IPR010869">
    <property type="entry name" value="DUF1501"/>
</dbReference>
<dbReference type="eggNOG" id="COG4102">
    <property type="taxonomic scope" value="Bacteria"/>
</dbReference>
<dbReference type="InterPro" id="IPR017850">
    <property type="entry name" value="Alkaline_phosphatase_core_sf"/>
</dbReference>
<keyword evidence="2" id="KW-1185">Reference proteome</keyword>
<dbReference type="EMBL" id="ABVL01000015">
    <property type="protein sequence ID" value="EDY17970.1"/>
    <property type="molecule type" value="Genomic_DNA"/>
</dbReference>
<evidence type="ECO:0008006" key="3">
    <source>
        <dbReference type="Google" id="ProtNLM"/>
    </source>
</evidence>
<gene>
    <name evidence="1" type="ORF">CfE428DRAFT_4400</name>
</gene>
<evidence type="ECO:0000313" key="1">
    <source>
        <dbReference type="EMBL" id="EDY17970.1"/>
    </source>
</evidence>
<dbReference type="PANTHER" id="PTHR43737:SF1">
    <property type="entry name" value="DUF1501 DOMAIN-CONTAINING PROTEIN"/>
    <property type="match status" value="1"/>
</dbReference>
<evidence type="ECO:0000313" key="2">
    <source>
        <dbReference type="Proteomes" id="UP000005824"/>
    </source>
</evidence>
<dbReference type="Proteomes" id="UP000005824">
    <property type="component" value="Unassembled WGS sequence"/>
</dbReference>
<dbReference type="Pfam" id="PF07394">
    <property type="entry name" value="DUF1501"/>
    <property type="match status" value="1"/>
</dbReference>
<accession>B4D661</accession>
<dbReference type="PANTHER" id="PTHR43737">
    <property type="entry name" value="BLL7424 PROTEIN"/>
    <property type="match status" value="1"/>
</dbReference>
<dbReference type="InParanoid" id="B4D661"/>
<dbReference type="RefSeq" id="WP_006981723.1">
    <property type="nucleotide sequence ID" value="NZ_ABVL01000015.1"/>
</dbReference>